<keyword evidence="5" id="KW-1185">Reference proteome</keyword>
<accession>A0A166PQQ5</accession>
<dbReference type="SMART" id="SM00823">
    <property type="entry name" value="PKS_PP"/>
    <property type="match status" value="1"/>
</dbReference>
<dbReference type="PANTHER" id="PTHR43439">
    <property type="entry name" value="PHENYLACETATE-COENZYME A LIGASE"/>
    <property type="match status" value="1"/>
</dbReference>
<dbReference type="SUPFAM" id="SSF47336">
    <property type="entry name" value="ACP-like"/>
    <property type="match status" value="1"/>
</dbReference>
<evidence type="ECO:0000256" key="2">
    <source>
        <dbReference type="ARBA" id="ARBA00022553"/>
    </source>
</evidence>
<keyword evidence="1" id="KW-0596">Phosphopantetheine</keyword>
<dbReference type="InterPro" id="IPR013120">
    <property type="entry name" value="FAR_NAD-bd"/>
</dbReference>
<sequence>MFIPTLLDGPTLTLPEVLATTASNNPEHIYAHIVDGDTLQSVSWSNYLSQAKSVAAQLKDTITTAPSKDGPPAIAILANSNFTYALNTIAIILNGWIALPISIRMSADGISNLLLTSQACHLLTDAEQSELVKSLTFAGNTSTLAQPDPLGADHWAPAALSHADAPALYMHTSGTSGQPRLVPWTHRFCLASARASYREYAMLSGELVLYTMAPLYHAMGVFAQLTIPISKGSSLVFHVLHAPLHMATLMPCLRKFENVLLVSIPYVLAEIQAAGPETMRELAKHTCQISYGGAPLDVTVGDQLAAYGARIMTTYGSTEVGLSSVQMPQEGGVSGEWQYFNVREGYGQKMLDLGRQDNARELLILTAEDAPALCNHPNGYLTGDIFYFHPTRPNYFKHAGRKTGMTILDNGEKVDNQQIQSILLKDKRIAQAAVFGSGHFQIGVLLQPASTHSASDSFVDDIWPIIRHINEVVPGHARIVRPLVLTTQDGAGFSTTPKGSIQEWETLEAYAVKIEEAYATLESRGALVDFPEAWSVPAVTAYIREVVAKTLGSRITDDIDFFNAGMDSLQVAIVRAGCNALLVHFSKGCTIACPDIYSNPTVDSLAQRLLSLESAIAPVSLEDVEASVQRIVDRYGGCSLRSPSQDAVMLGEVVLLTGSSGSLGVFLLHEVLKNPNVKLVYCLSRSHVGTTAEARHQEAFRLKGLDSSELADPRIRFLYVDLSRADLALDQKVYEEIQTTATRIIHCAWQLDFNITLRSFEEPHIAGVRHLADLAMQSPKEVCPRLIFISSIAACSQSGPGSIIEDCVDMPPPVECGYGQSKYAAEKLLIHLHRQGGLNVSILRVGQLSGASTNGSWSATEYMPVIFKTSHALDLFPSDLRSVCWLPVDVAAKAIAIQAFRDNGPLEYFNVDNSSTTEWMDITKMVSRLLQNSLRPVPMKIWLRKVESKFGDCPATRLAPFFSDLAESRTNAYLDLTKSTALCPELAYGAVSLNLLSSYLTSLGIPISDA</sequence>
<dbReference type="InterPro" id="IPR051414">
    <property type="entry name" value="Adenylate-forming_Reductase"/>
</dbReference>
<feature type="domain" description="Polyketide synthase-like phosphopantetheine-binding" evidence="3">
    <location>
        <begin position="540"/>
        <end position="613"/>
    </location>
</feature>
<dbReference type="InterPro" id="IPR020806">
    <property type="entry name" value="PKS_PP-bd"/>
</dbReference>
<evidence type="ECO:0000256" key="1">
    <source>
        <dbReference type="ARBA" id="ARBA00022450"/>
    </source>
</evidence>
<dbReference type="InterPro" id="IPR020845">
    <property type="entry name" value="AMP-binding_CS"/>
</dbReference>
<dbReference type="PANTHER" id="PTHR43439:SF2">
    <property type="entry name" value="ENZYME, PUTATIVE (JCVI)-RELATED"/>
    <property type="match status" value="1"/>
</dbReference>
<evidence type="ECO:0000259" key="3">
    <source>
        <dbReference type="SMART" id="SM00823"/>
    </source>
</evidence>
<dbReference type="InterPro" id="IPR036736">
    <property type="entry name" value="ACP-like_sf"/>
</dbReference>
<dbReference type="Gene3D" id="1.10.1200.10">
    <property type="entry name" value="ACP-like"/>
    <property type="match status" value="1"/>
</dbReference>
<reference evidence="4 5" key="1">
    <citation type="journal article" date="2016" name="Mol. Biol. Evol.">
        <title>Comparative Genomics of Early-Diverging Mushroom-Forming Fungi Provides Insights into the Origins of Lignocellulose Decay Capabilities.</title>
        <authorList>
            <person name="Nagy L.G."/>
            <person name="Riley R."/>
            <person name="Tritt A."/>
            <person name="Adam C."/>
            <person name="Daum C."/>
            <person name="Floudas D."/>
            <person name="Sun H."/>
            <person name="Yadav J.S."/>
            <person name="Pangilinan J."/>
            <person name="Larsson K.H."/>
            <person name="Matsuura K."/>
            <person name="Barry K."/>
            <person name="Labutti K."/>
            <person name="Kuo R."/>
            <person name="Ohm R.A."/>
            <person name="Bhattacharya S.S."/>
            <person name="Shirouzu T."/>
            <person name="Yoshinaga Y."/>
            <person name="Martin F.M."/>
            <person name="Grigoriev I.V."/>
            <person name="Hibbett D.S."/>
        </authorList>
    </citation>
    <scope>NUCLEOTIDE SEQUENCE [LARGE SCALE GENOMIC DNA]</scope>
    <source>
        <strain evidence="4 5">CBS 109695</strain>
    </source>
</reference>
<name>A0A166PQQ5_9AGAM</name>
<gene>
    <name evidence="4" type="ORF">FIBSPDRAFT_1040886</name>
</gene>
<dbReference type="Pfam" id="PF00501">
    <property type="entry name" value="AMP-binding"/>
    <property type="match status" value="1"/>
</dbReference>
<dbReference type="AlphaFoldDB" id="A0A166PQQ5"/>
<keyword evidence="2" id="KW-0597">Phosphoprotein</keyword>
<dbReference type="Proteomes" id="UP000076532">
    <property type="component" value="Unassembled WGS sequence"/>
</dbReference>
<dbReference type="InterPro" id="IPR000873">
    <property type="entry name" value="AMP-dep_synth/lig_dom"/>
</dbReference>
<evidence type="ECO:0000313" key="4">
    <source>
        <dbReference type="EMBL" id="KZP26342.1"/>
    </source>
</evidence>
<dbReference type="SUPFAM" id="SSF56801">
    <property type="entry name" value="Acetyl-CoA synthetase-like"/>
    <property type="match status" value="1"/>
</dbReference>
<protein>
    <submittedName>
        <fullName evidence="4">Acetyl-CoA synthetase-like protein</fullName>
    </submittedName>
</protein>
<dbReference type="Pfam" id="PF07993">
    <property type="entry name" value="NAD_binding_4"/>
    <property type="match status" value="1"/>
</dbReference>
<proteinExistence type="predicted"/>
<dbReference type="Pfam" id="PF23562">
    <property type="entry name" value="AMP-binding_C_3"/>
    <property type="match status" value="1"/>
</dbReference>
<dbReference type="InterPro" id="IPR036291">
    <property type="entry name" value="NAD(P)-bd_dom_sf"/>
</dbReference>
<organism evidence="4 5">
    <name type="scientific">Athelia psychrophila</name>
    <dbReference type="NCBI Taxonomy" id="1759441"/>
    <lineage>
        <taxon>Eukaryota</taxon>
        <taxon>Fungi</taxon>
        <taxon>Dikarya</taxon>
        <taxon>Basidiomycota</taxon>
        <taxon>Agaricomycotina</taxon>
        <taxon>Agaricomycetes</taxon>
        <taxon>Agaricomycetidae</taxon>
        <taxon>Atheliales</taxon>
        <taxon>Atheliaceae</taxon>
        <taxon>Athelia</taxon>
    </lineage>
</organism>
<dbReference type="InterPro" id="IPR042099">
    <property type="entry name" value="ANL_N_sf"/>
</dbReference>
<dbReference type="Gene3D" id="3.40.50.720">
    <property type="entry name" value="NAD(P)-binding Rossmann-like Domain"/>
    <property type="match status" value="1"/>
</dbReference>
<dbReference type="InterPro" id="IPR009081">
    <property type="entry name" value="PP-bd_ACP"/>
</dbReference>
<dbReference type="GO" id="GO:0031177">
    <property type="term" value="F:phosphopantetheine binding"/>
    <property type="evidence" value="ECO:0007669"/>
    <property type="project" value="InterPro"/>
</dbReference>
<evidence type="ECO:0000313" key="5">
    <source>
        <dbReference type="Proteomes" id="UP000076532"/>
    </source>
</evidence>
<dbReference type="Gene3D" id="3.40.50.12780">
    <property type="entry name" value="N-terminal domain of ligase-like"/>
    <property type="match status" value="1"/>
</dbReference>
<dbReference type="STRING" id="436010.A0A166PQQ5"/>
<dbReference type="SUPFAM" id="SSF51735">
    <property type="entry name" value="NAD(P)-binding Rossmann-fold domains"/>
    <property type="match status" value="1"/>
</dbReference>
<dbReference type="Pfam" id="PF00550">
    <property type="entry name" value="PP-binding"/>
    <property type="match status" value="1"/>
</dbReference>
<dbReference type="PROSITE" id="PS00455">
    <property type="entry name" value="AMP_BINDING"/>
    <property type="match status" value="1"/>
</dbReference>
<dbReference type="OrthoDB" id="429813at2759"/>
<dbReference type="EMBL" id="KV417515">
    <property type="protein sequence ID" value="KZP26342.1"/>
    <property type="molecule type" value="Genomic_DNA"/>
</dbReference>